<evidence type="ECO:0000259" key="1">
    <source>
        <dbReference type="PROSITE" id="PS50943"/>
    </source>
</evidence>
<dbReference type="EMBL" id="FQUH01000010">
    <property type="protein sequence ID" value="SHF44465.1"/>
    <property type="molecule type" value="Genomic_DNA"/>
</dbReference>
<protein>
    <submittedName>
        <fullName evidence="2">Cro/C1-type HTH DNA-binding domain-containing protein</fullName>
    </submittedName>
</protein>
<dbReference type="InterPro" id="IPR010982">
    <property type="entry name" value="Lambda_DNA-bd_dom_sf"/>
</dbReference>
<keyword evidence="3" id="KW-1185">Reference proteome</keyword>
<dbReference type="Gene3D" id="1.10.260.40">
    <property type="entry name" value="lambda repressor-like DNA-binding domains"/>
    <property type="match status" value="1"/>
</dbReference>
<dbReference type="Pfam" id="PF13443">
    <property type="entry name" value="HTH_26"/>
    <property type="match status" value="1"/>
</dbReference>
<dbReference type="SMART" id="SM00530">
    <property type="entry name" value="HTH_XRE"/>
    <property type="match status" value="1"/>
</dbReference>
<keyword evidence="2" id="KW-0238">DNA-binding</keyword>
<evidence type="ECO:0000313" key="3">
    <source>
        <dbReference type="Proteomes" id="UP000184159"/>
    </source>
</evidence>
<evidence type="ECO:0000313" key="2">
    <source>
        <dbReference type="EMBL" id="SHF44465.1"/>
    </source>
</evidence>
<dbReference type="Proteomes" id="UP000184159">
    <property type="component" value="Unassembled WGS sequence"/>
</dbReference>
<dbReference type="InterPro" id="IPR001387">
    <property type="entry name" value="Cro/C1-type_HTH"/>
</dbReference>
<feature type="domain" description="HTH cro/C1-type" evidence="1">
    <location>
        <begin position="24"/>
        <end position="79"/>
    </location>
</feature>
<accession>A0A1M5BPX5</accession>
<sequence>MQRMVGRYMKLSKQEKIDNIKNNISYAIKSRNESKKSFSERTGITRTTIYNILDGKVDRIQTQTVEKIANFFGTTCRVIEESNLEAIEYRNQLISPDGNKNPLCIPVVNEKELIASLDKYIGELIVVHPTTYYFSDESNMIGLNITTPFTYRYQIGSLLVIERFKRNDIDDLVILTSRNSLTIEPENYVLREGEILIGCIREERLHAE</sequence>
<dbReference type="AlphaFoldDB" id="A0A1M5BPX5"/>
<reference evidence="3" key="1">
    <citation type="submission" date="2016-11" db="EMBL/GenBank/DDBJ databases">
        <authorList>
            <person name="Varghese N."/>
            <person name="Submissions S."/>
        </authorList>
    </citation>
    <scope>NUCLEOTIDE SEQUENCE [LARGE SCALE GENOMIC DNA]</scope>
    <source>
        <strain evidence="3">DSM 21264</strain>
    </source>
</reference>
<dbReference type="SUPFAM" id="SSF47413">
    <property type="entry name" value="lambda repressor-like DNA-binding domains"/>
    <property type="match status" value="1"/>
</dbReference>
<organism evidence="2 3">
    <name type="scientific">Vibrio gazogenes DSM 21264 = NBRC 103151</name>
    <dbReference type="NCBI Taxonomy" id="1123492"/>
    <lineage>
        <taxon>Bacteria</taxon>
        <taxon>Pseudomonadati</taxon>
        <taxon>Pseudomonadota</taxon>
        <taxon>Gammaproteobacteria</taxon>
        <taxon>Vibrionales</taxon>
        <taxon>Vibrionaceae</taxon>
        <taxon>Vibrio</taxon>
    </lineage>
</organism>
<gene>
    <name evidence="2" type="ORF">SAMN02745781_02287</name>
</gene>
<dbReference type="PROSITE" id="PS50943">
    <property type="entry name" value="HTH_CROC1"/>
    <property type="match status" value="1"/>
</dbReference>
<proteinExistence type="predicted"/>
<name>A0A1M5BPX5_VIBGA</name>
<dbReference type="GO" id="GO:0003677">
    <property type="term" value="F:DNA binding"/>
    <property type="evidence" value="ECO:0007669"/>
    <property type="project" value="UniProtKB-KW"/>
</dbReference>